<proteinExistence type="inferred from homology"/>
<keyword evidence="2 3" id="KW-0413">Isomerase</keyword>
<name>A0ABM9HDQ0_9BACT</name>
<dbReference type="RefSeq" id="WP_282011262.1">
    <property type="nucleotide sequence ID" value="NZ_OX336137.1"/>
</dbReference>
<dbReference type="EMBL" id="OX336137">
    <property type="protein sequence ID" value="CAI2718361.1"/>
    <property type="molecule type" value="Genomic_DNA"/>
</dbReference>
<dbReference type="Proteomes" id="UP001157733">
    <property type="component" value="Chromosome"/>
</dbReference>
<dbReference type="PANTHER" id="PTHR30345">
    <property type="entry name" value="RIBOSE-5-PHOSPHATE ISOMERASE B"/>
    <property type="match status" value="1"/>
</dbReference>
<dbReference type="NCBIfam" id="TIGR01120">
    <property type="entry name" value="rpiB"/>
    <property type="match status" value="1"/>
</dbReference>
<protein>
    <submittedName>
        <fullName evidence="3">Sugar phosphate isomerase YwlF</fullName>
        <ecNumber evidence="3">5.3.1.-</ecNumber>
    </submittedName>
</protein>
<dbReference type="NCBIfam" id="TIGR00689">
    <property type="entry name" value="rpiB_lacA_lacB"/>
    <property type="match status" value="1"/>
</dbReference>
<dbReference type="InterPro" id="IPR004785">
    <property type="entry name" value="RpiB"/>
</dbReference>
<organism evidence="3 4">
    <name type="scientific">Nitrospina watsonii</name>
    <dbReference type="NCBI Taxonomy" id="1323948"/>
    <lineage>
        <taxon>Bacteria</taxon>
        <taxon>Pseudomonadati</taxon>
        <taxon>Nitrospinota/Tectimicrobiota group</taxon>
        <taxon>Nitrospinota</taxon>
        <taxon>Nitrospinia</taxon>
        <taxon>Nitrospinales</taxon>
        <taxon>Nitrospinaceae</taxon>
        <taxon>Nitrospina</taxon>
    </lineage>
</organism>
<dbReference type="NCBIfam" id="NF004051">
    <property type="entry name" value="PRK05571.1"/>
    <property type="match status" value="1"/>
</dbReference>
<dbReference type="Pfam" id="PF02502">
    <property type="entry name" value="LacAB_rpiB"/>
    <property type="match status" value="1"/>
</dbReference>
<comment type="similarity">
    <text evidence="1">Belongs to the LacAB/RpiB family.</text>
</comment>
<dbReference type="SUPFAM" id="SSF89623">
    <property type="entry name" value="Ribose/Galactose isomerase RpiB/AlsB"/>
    <property type="match status" value="1"/>
</dbReference>
<dbReference type="GO" id="GO:0016853">
    <property type="term" value="F:isomerase activity"/>
    <property type="evidence" value="ECO:0007669"/>
    <property type="project" value="UniProtKB-KW"/>
</dbReference>
<evidence type="ECO:0000256" key="2">
    <source>
        <dbReference type="ARBA" id="ARBA00023235"/>
    </source>
</evidence>
<reference evidence="3 4" key="1">
    <citation type="submission" date="2022-09" db="EMBL/GenBank/DDBJ databases">
        <authorList>
            <person name="Kop L."/>
        </authorList>
    </citation>
    <scope>NUCLEOTIDE SEQUENCE [LARGE SCALE GENOMIC DNA]</scope>
    <source>
        <strain evidence="3 4">347</strain>
    </source>
</reference>
<gene>
    <name evidence="3" type="primary">ywlF</name>
    <name evidence="3" type="ORF">NSPWAT_1502</name>
</gene>
<sequence length="159" mass="17487">MNRENKIGKIVIASDHAGFELKQALIEAMRADGVEVTDLGPDSSDQVDYPDYGIKVAEAVSEDEEVNGIVMCGTGIGMSITVNRFPRVRGTLCNDLYTAKLCRQHNDSNILIMGGRVIGMGLAYEIVRTWMDTPFEGGRHGRRLDKINNIQAMLSKGEL</sequence>
<evidence type="ECO:0000313" key="4">
    <source>
        <dbReference type="Proteomes" id="UP001157733"/>
    </source>
</evidence>
<evidence type="ECO:0000256" key="1">
    <source>
        <dbReference type="ARBA" id="ARBA00008754"/>
    </source>
</evidence>
<dbReference type="InterPro" id="IPR003500">
    <property type="entry name" value="RpiB_LacA_LacB"/>
</dbReference>
<dbReference type="EC" id="5.3.1.-" evidence="3"/>
<dbReference type="PIRSF" id="PIRSF005384">
    <property type="entry name" value="RpiB_LacA_B"/>
    <property type="match status" value="1"/>
</dbReference>
<evidence type="ECO:0000313" key="3">
    <source>
        <dbReference type="EMBL" id="CAI2718361.1"/>
    </source>
</evidence>
<keyword evidence="4" id="KW-1185">Reference proteome</keyword>
<dbReference type="PANTHER" id="PTHR30345:SF0">
    <property type="entry name" value="DNA DAMAGE-REPAIR_TOLERATION PROTEIN DRT102"/>
    <property type="match status" value="1"/>
</dbReference>
<dbReference type="Gene3D" id="3.40.1400.10">
    <property type="entry name" value="Sugar-phosphate isomerase, RpiB/LacA/LacB"/>
    <property type="match status" value="1"/>
</dbReference>
<dbReference type="InterPro" id="IPR036569">
    <property type="entry name" value="RpiB_LacA_LacB_sf"/>
</dbReference>
<accession>A0ABM9HDQ0</accession>